<name>A0A914R8B0_PAREQ</name>
<dbReference type="Proteomes" id="UP000887564">
    <property type="component" value="Unplaced"/>
</dbReference>
<evidence type="ECO:0000313" key="2">
    <source>
        <dbReference type="Proteomes" id="UP000887564"/>
    </source>
</evidence>
<feature type="region of interest" description="Disordered" evidence="1">
    <location>
        <begin position="1"/>
        <end position="23"/>
    </location>
</feature>
<organism evidence="2 3">
    <name type="scientific">Parascaris equorum</name>
    <name type="common">Equine roundworm</name>
    <dbReference type="NCBI Taxonomy" id="6256"/>
    <lineage>
        <taxon>Eukaryota</taxon>
        <taxon>Metazoa</taxon>
        <taxon>Ecdysozoa</taxon>
        <taxon>Nematoda</taxon>
        <taxon>Chromadorea</taxon>
        <taxon>Rhabditida</taxon>
        <taxon>Spirurina</taxon>
        <taxon>Ascaridomorpha</taxon>
        <taxon>Ascaridoidea</taxon>
        <taxon>Ascarididae</taxon>
        <taxon>Parascaris</taxon>
    </lineage>
</organism>
<evidence type="ECO:0000313" key="3">
    <source>
        <dbReference type="WBParaSite" id="PEQ_0000270101-mRNA-1"/>
    </source>
</evidence>
<dbReference type="WBParaSite" id="PEQ_0000270101-mRNA-1">
    <property type="protein sequence ID" value="PEQ_0000270101-mRNA-1"/>
    <property type="gene ID" value="PEQ_0000270101"/>
</dbReference>
<sequence>MTQDTVDLLTATAPSNVPTEDDAVAGDTHAVDTSKINFVDDVKDSGISVASGIEPKEARQLLGERTAVDPAQARISLR</sequence>
<accession>A0A914R8B0</accession>
<keyword evidence="2" id="KW-1185">Reference proteome</keyword>
<dbReference type="AlphaFoldDB" id="A0A914R8B0"/>
<proteinExistence type="predicted"/>
<protein>
    <submittedName>
        <fullName evidence="3">Nascent polypeptide-associated complex subunit alpha-like UBA domain-containing protein</fullName>
    </submittedName>
</protein>
<evidence type="ECO:0000256" key="1">
    <source>
        <dbReference type="SAM" id="MobiDB-lite"/>
    </source>
</evidence>
<reference evidence="3" key="1">
    <citation type="submission" date="2022-11" db="UniProtKB">
        <authorList>
            <consortium name="WormBaseParasite"/>
        </authorList>
    </citation>
    <scope>IDENTIFICATION</scope>
</reference>